<organism evidence="3 4">
    <name type="scientific">Candidatus Kaiserbacteria bacterium RIFCSPHIGHO2_01_FULL_53_31</name>
    <dbReference type="NCBI Taxonomy" id="1798481"/>
    <lineage>
        <taxon>Bacteria</taxon>
        <taxon>Candidatus Kaiseribacteriota</taxon>
    </lineage>
</organism>
<evidence type="ECO:0000313" key="4">
    <source>
        <dbReference type="Proteomes" id="UP000178815"/>
    </source>
</evidence>
<evidence type="ECO:0000256" key="1">
    <source>
        <dbReference type="ARBA" id="ARBA00007435"/>
    </source>
</evidence>
<sequence>MHGVYVLQSRTDGRLYIGYSRDIKHRLEQHNAGKVSATRKRVPFALIYCELFCNQADAMRRELYLKTGWGRKYLNRTLTETFKMKNLGG</sequence>
<dbReference type="InterPro" id="IPR000305">
    <property type="entry name" value="GIY-YIG_endonuc"/>
</dbReference>
<proteinExistence type="inferred from homology"/>
<dbReference type="SUPFAM" id="SSF82771">
    <property type="entry name" value="GIY-YIG endonuclease"/>
    <property type="match status" value="1"/>
</dbReference>
<accession>A0A1F6CJ72</accession>
<dbReference type="Proteomes" id="UP000178815">
    <property type="component" value="Unassembled WGS sequence"/>
</dbReference>
<dbReference type="SMART" id="SM00465">
    <property type="entry name" value="GIYc"/>
    <property type="match status" value="1"/>
</dbReference>
<dbReference type="EMBL" id="MFKU01000004">
    <property type="protein sequence ID" value="OGG49148.1"/>
    <property type="molecule type" value="Genomic_DNA"/>
</dbReference>
<dbReference type="AlphaFoldDB" id="A0A1F6CJ72"/>
<dbReference type="PANTHER" id="PTHR34477">
    <property type="entry name" value="UPF0213 PROTEIN YHBQ"/>
    <property type="match status" value="1"/>
</dbReference>
<dbReference type="InterPro" id="IPR035901">
    <property type="entry name" value="GIY-YIG_endonuc_sf"/>
</dbReference>
<dbReference type="Gene3D" id="3.40.1440.10">
    <property type="entry name" value="GIY-YIG endonuclease"/>
    <property type="match status" value="1"/>
</dbReference>
<comment type="caution">
    <text evidence="3">The sequence shown here is derived from an EMBL/GenBank/DDBJ whole genome shotgun (WGS) entry which is preliminary data.</text>
</comment>
<evidence type="ECO:0000259" key="2">
    <source>
        <dbReference type="PROSITE" id="PS50164"/>
    </source>
</evidence>
<name>A0A1F6CJ72_9BACT</name>
<evidence type="ECO:0000313" key="3">
    <source>
        <dbReference type="EMBL" id="OGG49148.1"/>
    </source>
</evidence>
<dbReference type="CDD" id="cd10449">
    <property type="entry name" value="GIY-YIG_SLX1_like"/>
    <property type="match status" value="1"/>
</dbReference>
<protein>
    <recommendedName>
        <fullName evidence="2">GIY-YIG domain-containing protein</fullName>
    </recommendedName>
</protein>
<comment type="similarity">
    <text evidence="1">Belongs to the UPF0213 family.</text>
</comment>
<dbReference type="Pfam" id="PF01541">
    <property type="entry name" value="GIY-YIG"/>
    <property type="match status" value="1"/>
</dbReference>
<dbReference type="STRING" id="1798481.A2678_00785"/>
<gene>
    <name evidence="3" type="ORF">A2678_00785</name>
</gene>
<dbReference type="PROSITE" id="PS50164">
    <property type="entry name" value="GIY_YIG"/>
    <property type="match status" value="1"/>
</dbReference>
<dbReference type="InterPro" id="IPR050190">
    <property type="entry name" value="UPF0213_domain"/>
</dbReference>
<dbReference type="PANTHER" id="PTHR34477:SF1">
    <property type="entry name" value="UPF0213 PROTEIN YHBQ"/>
    <property type="match status" value="1"/>
</dbReference>
<reference evidence="3 4" key="1">
    <citation type="journal article" date="2016" name="Nat. Commun.">
        <title>Thousands of microbial genomes shed light on interconnected biogeochemical processes in an aquifer system.</title>
        <authorList>
            <person name="Anantharaman K."/>
            <person name="Brown C.T."/>
            <person name="Hug L.A."/>
            <person name="Sharon I."/>
            <person name="Castelle C.J."/>
            <person name="Probst A.J."/>
            <person name="Thomas B.C."/>
            <person name="Singh A."/>
            <person name="Wilkins M.J."/>
            <person name="Karaoz U."/>
            <person name="Brodie E.L."/>
            <person name="Williams K.H."/>
            <person name="Hubbard S.S."/>
            <person name="Banfield J.F."/>
        </authorList>
    </citation>
    <scope>NUCLEOTIDE SEQUENCE [LARGE SCALE GENOMIC DNA]</scope>
</reference>
<feature type="domain" description="GIY-YIG" evidence="2">
    <location>
        <begin position="1"/>
        <end position="76"/>
    </location>
</feature>